<feature type="region of interest" description="Disordered" evidence="1">
    <location>
        <begin position="1"/>
        <end position="58"/>
    </location>
</feature>
<reference evidence="2 3" key="1">
    <citation type="submission" date="2013-11" db="EMBL/GenBank/DDBJ databases">
        <title>The Genome Sequence of Phytophthora parasitica CJ01A1.</title>
        <authorList>
            <consortium name="The Broad Institute Genomics Platform"/>
            <person name="Russ C."/>
            <person name="Tyler B."/>
            <person name="Panabieres F."/>
            <person name="Shan W."/>
            <person name="Tripathy S."/>
            <person name="Grunwald N."/>
            <person name="Machado M."/>
            <person name="Johnson C.S."/>
            <person name="Walker B."/>
            <person name="Young S.K."/>
            <person name="Zeng Q."/>
            <person name="Gargeya S."/>
            <person name="Fitzgerald M."/>
            <person name="Haas B."/>
            <person name="Abouelleil A."/>
            <person name="Allen A.W."/>
            <person name="Alvarado L."/>
            <person name="Arachchi H.M."/>
            <person name="Berlin A.M."/>
            <person name="Chapman S.B."/>
            <person name="Gainer-Dewar J."/>
            <person name="Goldberg J."/>
            <person name="Griggs A."/>
            <person name="Gujja S."/>
            <person name="Hansen M."/>
            <person name="Howarth C."/>
            <person name="Imamovic A."/>
            <person name="Ireland A."/>
            <person name="Larimer J."/>
            <person name="McCowan C."/>
            <person name="Murphy C."/>
            <person name="Pearson M."/>
            <person name="Poon T.W."/>
            <person name="Priest M."/>
            <person name="Roberts A."/>
            <person name="Saif S."/>
            <person name="Shea T."/>
            <person name="Sisk P."/>
            <person name="Sykes S."/>
            <person name="Wortman J."/>
            <person name="Nusbaum C."/>
            <person name="Birren B."/>
        </authorList>
    </citation>
    <scope>NUCLEOTIDE SEQUENCE [LARGE SCALE GENOMIC DNA]</scope>
    <source>
        <strain evidence="2 3">CJ01A1</strain>
    </source>
</reference>
<evidence type="ECO:0000313" key="3">
    <source>
        <dbReference type="Proteomes" id="UP000018958"/>
    </source>
</evidence>
<accession>W2WRQ1</accession>
<dbReference type="Proteomes" id="UP000018958">
    <property type="component" value="Unassembled WGS sequence"/>
</dbReference>
<comment type="caution">
    <text evidence="2">The sequence shown here is derived from an EMBL/GenBank/DDBJ whole genome shotgun (WGS) entry which is preliminary data.</text>
</comment>
<organism evidence="2 3">
    <name type="scientific">Phytophthora nicotianae CJ01A1</name>
    <dbReference type="NCBI Taxonomy" id="1317063"/>
    <lineage>
        <taxon>Eukaryota</taxon>
        <taxon>Sar</taxon>
        <taxon>Stramenopiles</taxon>
        <taxon>Oomycota</taxon>
        <taxon>Peronosporomycetes</taxon>
        <taxon>Peronosporales</taxon>
        <taxon>Peronosporaceae</taxon>
        <taxon>Phytophthora</taxon>
    </lineage>
</organism>
<evidence type="ECO:0000313" key="2">
    <source>
        <dbReference type="EMBL" id="ETP13235.1"/>
    </source>
</evidence>
<evidence type="ECO:0000256" key="1">
    <source>
        <dbReference type="SAM" id="MobiDB-lite"/>
    </source>
</evidence>
<sequence>MSKSKRKSFLDQKYETPQESFARTHTQNRKQHAASEATMQNQEQRDDENFSDTLSGDDNFTWTEIWTTEAGATKRDGFLATLLCFVRTKKNLVSCTLDI</sequence>
<proteinExistence type="predicted"/>
<dbReference type="EMBL" id="ANIX01002265">
    <property type="protein sequence ID" value="ETP13235.1"/>
    <property type="molecule type" value="Genomic_DNA"/>
</dbReference>
<name>W2WRQ1_PHYNI</name>
<gene>
    <name evidence="2" type="ORF">F441_11528</name>
</gene>
<protein>
    <submittedName>
        <fullName evidence="2">Uncharacterized protein</fullName>
    </submittedName>
</protein>
<dbReference type="AlphaFoldDB" id="W2WRQ1"/>